<keyword evidence="4" id="KW-1185">Reference proteome</keyword>
<dbReference type="OrthoDB" id="654677at2759"/>
<feature type="compositionally biased region" description="Acidic residues" evidence="1">
    <location>
        <begin position="589"/>
        <end position="599"/>
    </location>
</feature>
<name>A0A9Q0QK55_SALVM</name>
<gene>
    <name evidence="3" type="ORF">OIU85_028314</name>
</gene>
<evidence type="ECO:0000313" key="4">
    <source>
        <dbReference type="Proteomes" id="UP001151529"/>
    </source>
</evidence>
<feature type="region of interest" description="Disordered" evidence="1">
    <location>
        <begin position="578"/>
        <end position="603"/>
    </location>
</feature>
<keyword evidence="3" id="KW-0808">Transferase</keyword>
<reference evidence="3" key="2">
    <citation type="journal article" date="2023" name="Int. J. Mol. Sci.">
        <title>De Novo Assembly and Annotation of 11 Diverse Shrub Willow (Salix) Genomes Reveals Novel Gene Organization in Sex-Linked Regions.</title>
        <authorList>
            <person name="Hyden B."/>
            <person name="Feng K."/>
            <person name="Yates T.B."/>
            <person name="Jawdy S."/>
            <person name="Cereghino C."/>
            <person name="Smart L.B."/>
            <person name="Muchero W."/>
        </authorList>
    </citation>
    <scope>NUCLEOTIDE SEQUENCE [LARGE SCALE GENOMIC DNA]</scope>
    <source>
        <tissue evidence="3">Shoot tip</tissue>
    </source>
</reference>
<evidence type="ECO:0000313" key="3">
    <source>
        <dbReference type="EMBL" id="KAJ6708024.1"/>
    </source>
</evidence>
<accession>A0A9Q0QK55</accession>
<dbReference type="Gene3D" id="3.30.200.20">
    <property type="entry name" value="Phosphorylase Kinase, domain 1"/>
    <property type="match status" value="1"/>
</dbReference>
<dbReference type="Proteomes" id="UP001151529">
    <property type="component" value="Chromosome 4"/>
</dbReference>
<dbReference type="InterPro" id="IPR006016">
    <property type="entry name" value="UspA"/>
</dbReference>
<proteinExistence type="predicted"/>
<keyword evidence="3" id="KW-0418">Kinase</keyword>
<dbReference type="Gene3D" id="3.40.50.620">
    <property type="entry name" value="HUPs"/>
    <property type="match status" value="1"/>
</dbReference>
<organism evidence="3 4">
    <name type="scientific">Salix viminalis</name>
    <name type="common">Common osier</name>
    <name type="synonym">Basket willow</name>
    <dbReference type="NCBI Taxonomy" id="40686"/>
    <lineage>
        <taxon>Eukaryota</taxon>
        <taxon>Viridiplantae</taxon>
        <taxon>Streptophyta</taxon>
        <taxon>Embryophyta</taxon>
        <taxon>Tracheophyta</taxon>
        <taxon>Spermatophyta</taxon>
        <taxon>Magnoliopsida</taxon>
        <taxon>eudicotyledons</taxon>
        <taxon>Gunneridae</taxon>
        <taxon>Pentapetalae</taxon>
        <taxon>rosids</taxon>
        <taxon>fabids</taxon>
        <taxon>Malpighiales</taxon>
        <taxon>Salicaceae</taxon>
        <taxon>Saliceae</taxon>
        <taxon>Salix</taxon>
    </lineage>
</organism>
<dbReference type="SUPFAM" id="SSF52402">
    <property type="entry name" value="Adenine nucleotide alpha hydrolases-like"/>
    <property type="match status" value="1"/>
</dbReference>
<dbReference type="InterPro" id="IPR000719">
    <property type="entry name" value="Prot_kinase_dom"/>
</dbReference>
<dbReference type="AlphaFoldDB" id="A0A9Q0QK55"/>
<dbReference type="Gene3D" id="1.10.510.10">
    <property type="entry name" value="Transferase(Phosphotransferase) domain 1"/>
    <property type="match status" value="1"/>
</dbReference>
<evidence type="ECO:0000259" key="2">
    <source>
        <dbReference type="PROSITE" id="PS50011"/>
    </source>
</evidence>
<dbReference type="FunFam" id="1.10.510.10:FF:000284">
    <property type="entry name" value="Putative receptor-like serine/threonine-protein kinase"/>
    <property type="match status" value="1"/>
</dbReference>
<dbReference type="PANTHER" id="PTHR47987:SF11">
    <property type="entry name" value="RECEPTOR-LIKE CYTOSOLIC SERINE_THREONINE-PROTEIN KINASE RBK1 ISOFORM X1"/>
    <property type="match status" value="1"/>
</dbReference>
<dbReference type="PROSITE" id="PS50011">
    <property type="entry name" value="PROTEIN_KINASE_DOM"/>
    <property type="match status" value="1"/>
</dbReference>
<dbReference type="SUPFAM" id="SSF56112">
    <property type="entry name" value="Protein kinase-like (PK-like)"/>
    <property type="match status" value="1"/>
</dbReference>
<dbReference type="Pfam" id="PF00069">
    <property type="entry name" value="Pkinase"/>
    <property type="match status" value="1"/>
</dbReference>
<dbReference type="GO" id="GO:0004672">
    <property type="term" value="F:protein kinase activity"/>
    <property type="evidence" value="ECO:0007669"/>
    <property type="project" value="InterPro"/>
</dbReference>
<dbReference type="CDD" id="cd00293">
    <property type="entry name" value="USP-like"/>
    <property type="match status" value="1"/>
</dbReference>
<dbReference type="InterPro" id="IPR011009">
    <property type="entry name" value="Kinase-like_dom_sf"/>
</dbReference>
<dbReference type="Pfam" id="PF00582">
    <property type="entry name" value="Usp"/>
    <property type="match status" value="1"/>
</dbReference>
<dbReference type="SMART" id="SM00220">
    <property type="entry name" value="S_TKc"/>
    <property type="match status" value="1"/>
</dbReference>
<dbReference type="EMBL" id="JAPFFL010000008">
    <property type="protein sequence ID" value="KAJ6708024.1"/>
    <property type="molecule type" value="Genomic_DNA"/>
</dbReference>
<dbReference type="InterPro" id="IPR046958">
    <property type="entry name" value="RBK1/2/STUNTED"/>
</dbReference>
<reference evidence="3" key="1">
    <citation type="submission" date="2022-11" db="EMBL/GenBank/DDBJ databases">
        <authorList>
            <person name="Hyden B.L."/>
            <person name="Feng K."/>
            <person name="Yates T."/>
            <person name="Jawdy S."/>
            <person name="Smart L.B."/>
            <person name="Muchero W."/>
        </authorList>
    </citation>
    <scope>NUCLEOTIDE SEQUENCE</scope>
    <source>
        <tissue evidence="3">Shoot tip</tissue>
    </source>
</reference>
<protein>
    <submittedName>
        <fullName evidence="3">PROTEIN KINASE SUPERFAMILY PROTEIN</fullName>
    </submittedName>
</protein>
<dbReference type="PANTHER" id="PTHR47987">
    <property type="entry name" value="OS08G0249100 PROTEIN"/>
    <property type="match status" value="1"/>
</dbReference>
<dbReference type="InterPro" id="IPR008271">
    <property type="entry name" value="Ser/Thr_kinase_AS"/>
</dbReference>
<comment type="caution">
    <text evidence="3">The sequence shown here is derived from an EMBL/GenBank/DDBJ whole genome shotgun (WGS) entry which is preliminary data.</text>
</comment>
<dbReference type="PROSITE" id="PS00108">
    <property type="entry name" value="PROTEIN_KINASE_ST"/>
    <property type="match status" value="1"/>
</dbReference>
<dbReference type="InterPro" id="IPR014729">
    <property type="entry name" value="Rossmann-like_a/b/a_fold"/>
</dbReference>
<feature type="domain" description="Protein kinase" evidence="2">
    <location>
        <begin position="301"/>
        <end position="580"/>
    </location>
</feature>
<dbReference type="GO" id="GO:0005524">
    <property type="term" value="F:ATP binding"/>
    <property type="evidence" value="ECO:0007669"/>
    <property type="project" value="InterPro"/>
</dbReference>
<sequence>MTVEDEAKAIEKRNVLVGIRIDSQSRELLSWAIVKVAEPGDCVIAVHVCGSSGHALRDKPLLDSYLEVYDGLCSMKKVGLAGHLARGVSVRRTLVREARNHTAVAIVVGISGQGALRGWASTARYCAKRLRPTTDVLAICNGKIVFRRCNNNQLPGLGGDPKPSFKINENFSTFRRTQSEFGDSEADTEISSFELLSRDESENSKDEACSIFSVRKKRSNSLFSGDILDQRPGWPLLRRVNSAIPQNFHVRQLSAAQWAMTLPDRSSLQNPRFSSFEEGEKSKILDDSNRISSSALRLRVFLQKICLGKEGCNRVYKGVLPGGKPVAVKVQKSSQEAMKDFAHEVAIISSLNHKRITPLLGFCIKDTVLISVYDFFSKGSLEENLHGKGKEKSPLSWEVRFDIAVKIAEALYHLHNECSRPVIHRDIKSSNILLSDGFEPQLTDFGMAIWGPTTTSFVTQGEVVGTFGYLAPEYFMYGKVSDKIDVYAFGVVILELLSGRKPITSEKGQESLVMWAKPLLESGNAEALVDPNLNGNFDDVQMQRMVLAATHCITRAARLRPKMSEILKLLRGDNGLEKWTNPQNKDPWDPENQDNDDEVYPSSSAELHLSLALLDVDDDSTSSSSLEQVNNLSLEEYVKDRWSRSSSFS</sequence>
<evidence type="ECO:0000256" key="1">
    <source>
        <dbReference type="SAM" id="MobiDB-lite"/>
    </source>
</evidence>